<feature type="modified residue" description="4-aspartylphosphate" evidence="13">
    <location>
        <position position="633"/>
    </location>
</feature>
<evidence type="ECO:0000256" key="11">
    <source>
        <dbReference type="ARBA" id="ARBA00023136"/>
    </source>
</evidence>
<keyword evidence="10" id="KW-0902">Two-component regulatory system</keyword>
<dbReference type="InterPro" id="IPR036890">
    <property type="entry name" value="HATPase_C_sf"/>
</dbReference>
<feature type="transmembrane region" description="Helical" evidence="14">
    <location>
        <begin position="26"/>
        <end position="45"/>
    </location>
</feature>
<dbReference type="PROSITE" id="PS50109">
    <property type="entry name" value="HIS_KIN"/>
    <property type="match status" value="1"/>
</dbReference>
<evidence type="ECO:0000256" key="1">
    <source>
        <dbReference type="ARBA" id="ARBA00000085"/>
    </source>
</evidence>
<dbReference type="PRINTS" id="PR00344">
    <property type="entry name" value="BCTRLSENSOR"/>
</dbReference>
<dbReference type="SUPFAM" id="SSF55874">
    <property type="entry name" value="ATPase domain of HSP90 chaperone/DNA topoisomerase II/histidine kinase"/>
    <property type="match status" value="1"/>
</dbReference>
<evidence type="ECO:0000313" key="18">
    <source>
        <dbReference type="EMBL" id="MEL0660783.1"/>
    </source>
</evidence>
<keyword evidence="5 13" id="KW-0597">Phosphoprotein</keyword>
<dbReference type="PANTHER" id="PTHR45339">
    <property type="entry name" value="HYBRID SIGNAL TRANSDUCTION HISTIDINE KINASE J"/>
    <property type="match status" value="1"/>
</dbReference>
<keyword evidence="8 18" id="KW-0067">ATP-binding</keyword>
<comment type="catalytic activity">
    <reaction evidence="1">
        <text>ATP + protein L-histidine = ADP + protein N-phospho-L-histidine.</text>
        <dbReference type="EC" id="2.7.13.3"/>
    </reaction>
</comment>
<keyword evidence="11 14" id="KW-0472">Membrane</keyword>
<gene>
    <name evidence="18" type="ORF">V6255_16745</name>
</gene>
<feature type="transmembrane region" description="Helical" evidence="14">
    <location>
        <begin position="162"/>
        <end position="182"/>
    </location>
</feature>
<evidence type="ECO:0000256" key="9">
    <source>
        <dbReference type="ARBA" id="ARBA00022989"/>
    </source>
</evidence>
<feature type="domain" description="Histidine kinase" evidence="15">
    <location>
        <begin position="201"/>
        <end position="422"/>
    </location>
</feature>
<feature type="domain" description="HPt" evidence="17">
    <location>
        <begin position="747"/>
        <end position="840"/>
    </location>
</feature>
<accession>A0ABU9HFV7</accession>
<evidence type="ECO:0000259" key="16">
    <source>
        <dbReference type="PROSITE" id="PS50110"/>
    </source>
</evidence>
<keyword evidence="7" id="KW-0547">Nucleotide-binding</keyword>
<feature type="transmembrane region" description="Helical" evidence="14">
    <location>
        <begin position="57"/>
        <end position="76"/>
    </location>
</feature>
<evidence type="ECO:0000256" key="3">
    <source>
        <dbReference type="ARBA" id="ARBA00012438"/>
    </source>
</evidence>
<comment type="caution">
    <text evidence="18">The sequence shown here is derived from an EMBL/GenBank/DDBJ whole genome shotgun (WGS) entry which is preliminary data.</text>
</comment>
<name>A0ABU9HFV7_9GAMM</name>
<dbReference type="SMART" id="SM00448">
    <property type="entry name" value="REC"/>
    <property type="match status" value="1"/>
</dbReference>
<feature type="transmembrane region" description="Helical" evidence="14">
    <location>
        <begin position="88"/>
        <end position="119"/>
    </location>
</feature>
<evidence type="ECO:0000259" key="17">
    <source>
        <dbReference type="PROSITE" id="PS50894"/>
    </source>
</evidence>
<keyword evidence="4" id="KW-1003">Cell membrane</keyword>
<dbReference type="Pfam" id="PF00512">
    <property type="entry name" value="HisKA"/>
    <property type="match status" value="1"/>
</dbReference>
<evidence type="ECO:0000256" key="4">
    <source>
        <dbReference type="ARBA" id="ARBA00022475"/>
    </source>
</evidence>
<dbReference type="PANTHER" id="PTHR45339:SF1">
    <property type="entry name" value="HYBRID SIGNAL TRANSDUCTION HISTIDINE KINASE J"/>
    <property type="match status" value="1"/>
</dbReference>
<organism evidence="18 19">
    <name type="scientific">Psychromonas arctica</name>
    <dbReference type="NCBI Taxonomy" id="168275"/>
    <lineage>
        <taxon>Bacteria</taxon>
        <taxon>Pseudomonadati</taxon>
        <taxon>Pseudomonadota</taxon>
        <taxon>Gammaproteobacteria</taxon>
        <taxon>Alteromonadales</taxon>
        <taxon>Psychromonadaceae</taxon>
        <taxon>Psychromonas</taxon>
    </lineage>
</organism>
<dbReference type="Gene3D" id="3.30.565.10">
    <property type="entry name" value="Histidine kinase-like ATPase, C-terminal domain"/>
    <property type="match status" value="1"/>
</dbReference>
<dbReference type="PROSITE" id="PS50894">
    <property type="entry name" value="HPT"/>
    <property type="match status" value="1"/>
</dbReference>
<evidence type="ECO:0000256" key="14">
    <source>
        <dbReference type="SAM" id="Phobius"/>
    </source>
</evidence>
<evidence type="ECO:0000256" key="2">
    <source>
        <dbReference type="ARBA" id="ARBA00004651"/>
    </source>
</evidence>
<dbReference type="SUPFAM" id="SSF47384">
    <property type="entry name" value="Homodimeric domain of signal transducing histidine kinase"/>
    <property type="match status" value="1"/>
</dbReference>
<dbReference type="InterPro" id="IPR036641">
    <property type="entry name" value="HPT_dom_sf"/>
</dbReference>
<feature type="modified residue" description="Phosphohistidine" evidence="12">
    <location>
        <position position="785"/>
    </location>
</feature>
<dbReference type="CDD" id="cd00082">
    <property type="entry name" value="HisKA"/>
    <property type="match status" value="1"/>
</dbReference>
<dbReference type="PROSITE" id="PS50110">
    <property type="entry name" value="RESPONSE_REGULATORY"/>
    <property type="match status" value="1"/>
</dbReference>
<dbReference type="SMART" id="SM00388">
    <property type="entry name" value="HisKA"/>
    <property type="match status" value="1"/>
</dbReference>
<dbReference type="Gene3D" id="3.40.50.2300">
    <property type="match status" value="1"/>
</dbReference>
<dbReference type="InterPro" id="IPR001789">
    <property type="entry name" value="Sig_transdc_resp-reg_receiver"/>
</dbReference>
<keyword evidence="6 14" id="KW-0812">Transmembrane</keyword>
<dbReference type="Gene3D" id="1.10.287.130">
    <property type="match status" value="1"/>
</dbReference>
<comment type="subcellular location">
    <subcellularLocation>
        <location evidence="2">Cell membrane</location>
        <topology evidence="2">Multi-pass membrane protein</topology>
    </subcellularLocation>
</comment>
<evidence type="ECO:0000256" key="8">
    <source>
        <dbReference type="ARBA" id="ARBA00022840"/>
    </source>
</evidence>
<evidence type="ECO:0000256" key="6">
    <source>
        <dbReference type="ARBA" id="ARBA00022692"/>
    </source>
</evidence>
<evidence type="ECO:0000256" key="10">
    <source>
        <dbReference type="ARBA" id="ARBA00023012"/>
    </source>
</evidence>
<keyword evidence="19" id="KW-1185">Reference proteome</keyword>
<dbReference type="SMART" id="SM00387">
    <property type="entry name" value="HATPase_c"/>
    <property type="match status" value="1"/>
</dbReference>
<dbReference type="InterPro" id="IPR005467">
    <property type="entry name" value="His_kinase_dom"/>
</dbReference>
<feature type="transmembrane region" description="Helical" evidence="14">
    <location>
        <begin position="131"/>
        <end position="150"/>
    </location>
</feature>
<dbReference type="SUPFAM" id="SSF52172">
    <property type="entry name" value="CheY-like"/>
    <property type="match status" value="1"/>
</dbReference>
<dbReference type="EMBL" id="JBAKBA010000057">
    <property type="protein sequence ID" value="MEL0660783.1"/>
    <property type="molecule type" value="Genomic_DNA"/>
</dbReference>
<dbReference type="RefSeq" id="WP_341629169.1">
    <property type="nucleotide sequence ID" value="NZ_JBAKBA010000057.1"/>
</dbReference>
<evidence type="ECO:0000256" key="7">
    <source>
        <dbReference type="ARBA" id="ARBA00022741"/>
    </source>
</evidence>
<dbReference type="InterPro" id="IPR036097">
    <property type="entry name" value="HisK_dim/P_sf"/>
</dbReference>
<dbReference type="Pfam" id="PF00072">
    <property type="entry name" value="Response_reg"/>
    <property type="match status" value="1"/>
</dbReference>
<evidence type="ECO:0000259" key="15">
    <source>
        <dbReference type="PROSITE" id="PS50109"/>
    </source>
</evidence>
<dbReference type="CDD" id="cd17546">
    <property type="entry name" value="REC_hyHK_CKI1_RcsC-like"/>
    <property type="match status" value="1"/>
</dbReference>
<dbReference type="SUPFAM" id="SSF47226">
    <property type="entry name" value="Histidine-containing phosphotransfer domain, HPT domain"/>
    <property type="match status" value="1"/>
</dbReference>
<feature type="domain" description="Response regulatory" evidence="16">
    <location>
        <begin position="582"/>
        <end position="700"/>
    </location>
</feature>
<dbReference type="Pfam" id="PF02518">
    <property type="entry name" value="HATPase_c"/>
    <property type="match status" value="1"/>
</dbReference>
<sequence length="849" mass="95041">MKAVFQKLILLTKHLKKTGDTEPEQALVRILVSLILMAYFCIPWFSPENFNETSRVIVRFMAFGYFISSVAIVFAITKNLNPSPTRRVIGILLDLVSLSILMIIAVNETIYLFVFYLWVILGNGFRFGINYLYISLIVGFIGFLAAIFLGDYWQAHMSIATSLLLVITLIPLYSIFLINKLYAAINMAEKASQAKSRFLANMSHELRTPLNGVLGLSDLLRETQLEQEQRNLVNTMQSSAKILLGLIEKVLDISKIEAGKIVITKEPLDLHSIINSVIATQKIMAKTKNLSIDSKIDSDVPFLLKGDQQYLRQVLVNLIGNAIKFTDHGSINLHIHKVSETEHSTVLRFDIKDTGIGIEKDLLDSVFDDFTQVGIATTRHIGGSGLGTTISKELVELMGGEIGVESNLGGGSTFWFELPFTLVPNTPLELNDTHLLILATEKTKDTIQPFLNTWDLPSDFIQSPSHALSMLKKAQSQDLDYKIILIDKCSLLEMTLDHFVSLLKSENLLNGLSLILLDSEENNLNNNEVEQRFISTITDLTDKRALFNAIHSAQSIEKENQNTKVISFSQFYQNQVGAKKLNILIAEDNKVNQQVLSGILNRAGHSVVIVDDGEQALNVLAKDFEKIDLLIVDKNMPKRSGDEVIQALHFMDTKNTLPIIMLTADATPEARVLATDLGINEFLTKPIDSHDLLEKIAIISKTIKKEVTLLPTTAIVDTKLSISNKIEINNQWCNSETLNELFLLDNDIDFMVRLISAFIKDGNKHINYIRGAITNDYLQFRESLHALKGAASELGADKLSELCLHGETFKPYHIGTDELNLLINEIEYTYDKTVETLNDTLKKASTEKK</sequence>
<evidence type="ECO:0000256" key="5">
    <source>
        <dbReference type="ARBA" id="ARBA00022553"/>
    </source>
</evidence>
<keyword evidence="9 14" id="KW-1133">Transmembrane helix</keyword>
<dbReference type="InterPro" id="IPR008207">
    <property type="entry name" value="Sig_transdc_His_kin_Hpt_dom"/>
</dbReference>
<dbReference type="EC" id="2.7.13.3" evidence="3"/>
<dbReference type="GO" id="GO:0005524">
    <property type="term" value="F:ATP binding"/>
    <property type="evidence" value="ECO:0007669"/>
    <property type="project" value="UniProtKB-KW"/>
</dbReference>
<dbReference type="InterPro" id="IPR003594">
    <property type="entry name" value="HATPase_dom"/>
</dbReference>
<reference evidence="18 19" key="1">
    <citation type="submission" date="2024-02" db="EMBL/GenBank/DDBJ databases">
        <title>Bacteria isolated from the canopy kelp, Nereocystis luetkeana.</title>
        <authorList>
            <person name="Pfister C.A."/>
            <person name="Younker I.T."/>
            <person name="Light S.H."/>
        </authorList>
    </citation>
    <scope>NUCLEOTIDE SEQUENCE [LARGE SCALE GENOMIC DNA]</scope>
    <source>
        <strain evidence="18 19">TI.2.07</strain>
    </source>
</reference>
<protein>
    <recommendedName>
        <fullName evidence="3">histidine kinase</fullName>
        <ecNumber evidence="3">2.7.13.3</ecNumber>
    </recommendedName>
</protein>
<evidence type="ECO:0000256" key="13">
    <source>
        <dbReference type="PROSITE-ProRule" id="PRU00169"/>
    </source>
</evidence>
<evidence type="ECO:0000313" key="19">
    <source>
        <dbReference type="Proteomes" id="UP001366060"/>
    </source>
</evidence>
<dbReference type="Proteomes" id="UP001366060">
    <property type="component" value="Unassembled WGS sequence"/>
</dbReference>
<evidence type="ECO:0000256" key="12">
    <source>
        <dbReference type="PROSITE-ProRule" id="PRU00110"/>
    </source>
</evidence>
<dbReference type="Gene3D" id="1.20.120.160">
    <property type="entry name" value="HPT domain"/>
    <property type="match status" value="1"/>
</dbReference>
<dbReference type="InterPro" id="IPR011006">
    <property type="entry name" value="CheY-like_superfamily"/>
</dbReference>
<proteinExistence type="predicted"/>
<dbReference type="InterPro" id="IPR003661">
    <property type="entry name" value="HisK_dim/P_dom"/>
</dbReference>
<dbReference type="InterPro" id="IPR004358">
    <property type="entry name" value="Sig_transdc_His_kin-like_C"/>
</dbReference>
<dbReference type="CDD" id="cd16922">
    <property type="entry name" value="HATPase_EvgS-ArcB-TorS-like"/>
    <property type="match status" value="1"/>
</dbReference>